<evidence type="ECO:0008006" key="3">
    <source>
        <dbReference type="Google" id="ProtNLM"/>
    </source>
</evidence>
<dbReference type="InterPro" id="IPR002110">
    <property type="entry name" value="Ankyrin_rpt"/>
</dbReference>
<dbReference type="GeneID" id="31361004"/>
<accession>D3BAE4</accession>
<proteinExistence type="predicted"/>
<dbReference type="PANTHER" id="PTHR46586:SF4">
    <property type="match status" value="1"/>
</dbReference>
<sequence length="387" mass="45192">MSIHSLTNIFYSKVFNNIVIRNEIFNQVYSINKMLSEYKKSYYPIKVFRYNQLLESPNALIGNDYLDLFIQYLNVHDFDKNKIPYYFMWSVEFGNLRILQYLYALVLERNDEAIIKIMKTTNLMGSAAFKCNVNMLEWMKQNNTLEIFKCSPNDYVFLPSQQNGLNTMKWLHNNLHLELDESHVEVAAGSGNLETMIWVLENYKGFPIDWAKVALCVARNEHLHILEWINEHHRPSDHQLSALDGLVYNLCTKKHCGAIDWIHKNWKAVNFNHNYDQVAMSGSLELIRWIHENLSETNTEPVFTVKAMNNAARFNSLEVVEFLHYNRTEGCNGLAIHYAAINGRKDIVEFLLSKGYESDMLATTIEETERKGYPEIVTLINEHLSKK</sequence>
<dbReference type="Pfam" id="PF12796">
    <property type="entry name" value="Ank_2"/>
    <property type="match status" value="1"/>
</dbReference>
<comment type="caution">
    <text evidence="1">The sequence shown here is derived from an EMBL/GenBank/DDBJ whole genome shotgun (WGS) entry which is preliminary data.</text>
</comment>
<name>D3BAE4_HETP5</name>
<dbReference type="Proteomes" id="UP000001396">
    <property type="component" value="Unassembled WGS sequence"/>
</dbReference>
<dbReference type="Gene3D" id="1.25.40.20">
    <property type="entry name" value="Ankyrin repeat-containing domain"/>
    <property type="match status" value="1"/>
</dbReference>
<evidence type="ECO:0000313" key="2">
    <source>
        <dbReference type="Proteomes" id="UP000001396"/>
    </source>
</evidence>
<dbReference type="AlphaFoldDB" id="D3BAE4"/>
<dbReference type="EMBL" id="ADBJ01000025">
    <property type="protein sequence ID" value="EFA81531.1"/>
    <property type="molecule type" value="Genomic_DNA"/>
</dbReference>
<dbReference type="InterPro" id="IPR052050">
    <property type="entry name" value="SecEffector_AnkRepeat"/>
</dbReference>
<dbReference type="SUPFAM" id="SSF48403">
    <property type="entry name" value="Ankyrin repeat"/>
    <property type="match status" value="2"/>
</dbReference>
<dbReference type="InParanoid" id="D3BAE4"/>
<protein>
    <recommendedName>
        <fullName evidence="3">Ankyrin repeat protein</fullName>
    </recommendedName>
</protein>
<dbReference type="STRING" id="670386.D3BAE4"/>
<dbReference type="InterPro" id="IPR036770">
    <property type="entry name" value="Ankyrin_rpt-contain_sf"/>
</dbReference>
<organism evidence="1 2">
    <name type="scientific">Heterostelium pallidum (strain ATCC 26659 / Pp 5 / PN500)</name>
    <name type="common">Cellular slime mold</name>
    <name type="synonym">Polysphondylium pallidum</name>
    <dbReference type="NCBI Taxonomy" id="670386"/>
    <lineage>
        <taxon>Eukaryota</taxon>
        <taxon>Amoebozoa</taxon>
        <taxon>Evosea</taxon>
        <taxon>Eumycetozoa</taxon>
        <taxon>Dictyostelia</taxon>
        <taxon>Acytosteliales</taxon>
        <taxon>Acytosteliaceae</taxon>
        <taxon>Heterostelium</taxon>
    </lineage>
</organism>
<gene>
    <name evidence="1" type="ORF">PPL_05520</name>
</gene>
<dbReference type="RefSeq" id="XP_020433648.1">
    <property type="nucleotide sequence ID" value="XM_020576399.1"/>
</dbReference>
<evidence type="ECO:0000313" key="1">
    <source>
        <dbReference type="EMBL" id="EFA81531.1"/>
    </source>
</evidence>
<dbReference type="PANTHER" id="PTHR46586">
    <property type="entry name" value="ANKYRIN REPEAT-CONTAINING PROTEIN"/>
    <property type="match status" value="1"/>
</dbReference>
<keyword evidence="2" id="KW-1185">Reference proteome</keyword>
<reference evidence="1 2" key="1">
    <citation type="journal article" date="2011" name="Genome Res.">
        <title>Phylogeny-wide analysis of social amoeba genomes highlights ancient origins for complex intercellular communication.</title>
        <authorList>
            <person name="Heidel A.J."/>
            <person name="Lawal H.M."/>
            <person name="Felder M."/>
            <person name="Schilde C."/>
            <person name="Helps N.R."/>
            <person name="Tunggal B."/>
            <person name="Rivero F."/>
            <person name="John U."/>
            <person name="Schleicher M."/>
            <person name="Eichinger L."/>
            <person name="Platzer M."/>
            <person name="Noegel A.A."/>
            <person name="Schaap P."/>
            <person name="Gloeckner G."/>
        </authorList>
    </citation>
    <scope>NUCLEOTIDE SEQUENCE [LARGE SCALE GENOMIC DNA]</scope>
    <source>
        <strain evidence="2">ATCC 26659 / Pp 5 / PN500</strain>
    </source>
</reference>